<dbReference type="InterPro" id="IPR001283">
    <property type="entry name" value="CRISP-related"/>
</dbReference>
<dbReference type="InterPro" id="IPR014044">
    <property type="entry name" value="CAP_dom"/>
</dbReference>
<comment type="caution">
    <text evidence="3">The sequence shown here is derived from an EMBL/GenBank/DDBJ whole genome shotgun (WGS) entry which is preliminary data.</text>
</comment>
<dbReference type="EMBL" id="JAACJM010000052">
    <property type="protein sequence ID" value="KAF5357372.1"/>
    <property type="molecule type" value="Genomic_DNA"/>
</dbReference>
<feature type="signal peptide" evidence="1">
    <location>
        <begin position="1"/>
        <end position="22"/>
    </location>
</feature>
<protein>
    <recommendedName>
        <fullName evidence="2">SCP domain-containing protein</fullName>
    </recommendedName>
</protein>
<feature type="chain" id="PRO_5034067497" description="SCP domain-containing protein" evidence="1">
    <location>
        <begin position="23"/>
        <end position="175"/>
    </location>
</feature>
<dbReference type="PANTHER" id="PTHR10334">
    <property type="entry name" value="CYSTEINE-RICH SECRETORY PROTEIN-RELATED"/>
    <property type="match status" value="1"/>
</dbReference>
<proteinExistence type="predicted"/>
<organism evidence="3 4">
    <name type="scientific">Tetrapyrgos nigripes</name>
    <dbReference type="NCBI Taxonomy" id="182062"/>
    <lineage>
        <taxon>Eukaryota</taxon>
        <taxon>Fungi</taxon>
        <taxon>Dikarya</taxon>
        <taxon>Basidiomycota</taxon>
        <taxon>Agaricomycotina</taxon>
        <taxon>Agaricomycetes</taxon>
        <taxon>Agaricomycetidae</taxon>
        <taxon>Agaricales</taxon>
        <taxon>Marasmiineae</taxon>
        <taxon>Marasmiaceae</taxon>
        <taxon>Tetrapyrgos</taxon>
    </lineage>
</organism>
<dbReference type="Proteomes" id="UP000559256">
    <property type="component" value="Unassembled WGS sequence"/>
</dbReference>
<keyword evidence="1" id="KW-0732">Signal</keyword>
<dbReference type="InterPro" id="IPR035940">
    <property type="entry name" value="CAP_sf"/>
</dbReference>
<dbReference type="OrthoDB" id="337038at2759"/>
<dbReference type="PRINTS" id="PR00837">
    <property type="entry name" value="V5TPXLIKE"/>
</dbReference>
<gene>
    <name evidence="3" type="ORF">D9758_005861</name>
</gene>
<evidence type="ECO:0000313" key="3">
    <source>
        <dbReference type="EMBL" id="KAF5357372.1"/>
    </source>
</evidence>
<reference evidence="3 4" key="1">
    <citation type="journal article" date="2020" name="ISME J.">
        <title>Uncovering the hidden diversity of litter-decomposition mechanisms in mushroom-forming fungi.</title>
        <authorList>
            <person name="Floudas D."/>
            <person name="Bentzer J."/>
            <person name="Ahren D."/>
            <person name="Johansson T."/>
            <person name="Persson P."/>
            <person name="Tunlid A."/>
        </authorList>
    </citation>
    <scope>NUCLEOTIDE SEQUENCE [LARGE SCALE GENOMIC DNA]</scope>
    <source>
        <strain evidence="3 4">CBS 291.85</strain>
    </source>
</reference>
<dbReference type="Pfam" id="PF00188">
    <property type="entry name" value="CAP"/>
    <property type="match status" value="1"/>
</dbReference>
<dbReference type="Gene3D" id="3.40.33.10">
    <property type="entry name" value="CAP"/>
    <property type="match status" value="1"/>
</dbReference>
<evidence type="ECO:0000259" key="2">
    <source>
        <dbReference type="SMART" id="SM00198"/>
    </source>
</evidence>
<dbReference type="SUPFAM" id="SSF55797">
    <property type="entry name" value="PR-1-like"/>
    <property type="match status" value="1"/>
</dbReference>
<keyword evidence="4" id="KW-1185">Reference proteome</keyword>
<sequence length="175" mass="19027">MFLLKFACTVLLSLSFALSAHGAALTTRNASPAEQARYLQLHNTLRAQYKAPNLIWNDTLATYAQNYVNKCTWAHSGGPYGENLAAGYGNGYNINAAFQSWANENSTYNYNTNNPTPSHFTQVVWASTQQLGCAAATCNLAIFNGALDLYIVCEYYPAGNVIGYFGSNVLRPGSS</sequence>
<evidence type="ECO:0000256" key="1">
    <source>
        <dbReference type="SAM" id="SignalP"/>
    </source>
</evidence>
<accession>A0A8H5G2W8</accession>
<evidence type="ECO:0000313" key="4">
    <source>
        <dbReference type="Proteomes" id="UP000559256"/>
    </source>
</evidence>
<name>A0A8H5G2W8_9AGAR</name>
<dbReference type="SMART" id="SM00198">
    <property type="entry name" value="SCP"/>
    <property type="match status" value="1"/>
</dbReference>
<feature type="domain" description="SCP" evidence="2">
    <location>
        <begin position="33"/>
        <end position="163"/>
    </location>
</feature>
<dbReference type="AlphaFoldDB" id="A0A8H5G2W8"/>